<feature type="region of interest" description="Disordered" evidence="17">
    <location>
        <begin position="1"/>
        <end position="22"/>
    </location>
</feature>
<feature type="domain" description="PAC" evidence="18">
    <location>
        <begin position="121"/>
        <end position="174"/>
    </location>
</feature>
<evidence type="ECO:0000256" key="4">
    <source>
        <dbReference type="ARBA" id="ARBA00022543"/>
    </source>
</evidence>
<keyword evidence="11" id="KW-0547">Nucleotide-binding</keyword>
<evidence type="ECO:0000256" key="5">
    <source>
        <dbReference type="ARBA" id="ARBA00022553"/>
    </source>
</evidence>
<keyword evidence="14" id="KW-0157">Chromophore</keyword>
<dbReference type="GO" id="GO:0005524">
    <property type="term" value="F:ATP binding"/>
    <property type="evidence" value="ECO:0007669"/>
    <property type="project" value="UniProtKB-KW"/>
</dbReference>
<keyword evidence="10" id="KW-0677">Repeat</keyword>
<dbReference type="CDD" id="cd00130">
    <property type="entry name" value="PAS"/>
    <property type="match status" value="1"/>
</dbReference>
<reference evidence="20" key="1">
    <citation type="submission" date="2018-09" db="EMBL/GenBank/DDBJ databases">
        <authorList>
            <person name="Tuo L."/>
        </authorList>
    </citation>
    <scope>NUCLEOTIDE SEQUENCE [LARGE SCALE GENOMIC DNA]</scope>
    <source>
        <strain evidence="20">M2BS4Y-1</strain>
    </source>
</reference>
<organism evidence="19 20">
    <name type="scientific">Aureimonas flava</name>
    <dbReference type="NCBI Taxonomy" id="2320271"/>
    <lineage>
        <taxon>Bacteria</taxon>
        <taxon>Pseudomonadati</taxon>
        <taxon>Pseudomonadota</taxon>
        <taxon>Alphaproteobacteria</taxon>
        <taxon>Hyphomicrobiales</taxon>
        <taxon>Aurantimonadaceae</taxon>
        <taxon>Aureimonas</taxon>
    </lineage>
</organism>
<dbReference type="SMART" id="SM00911">
    <property type="entry name" value="HWE_HK"/>
    <property type="match status" value="1"/>
</dbReference>
<dbReference type="GO" id="GO:0004673">
    <property type="term" value="F:protein histidine kinase activity"/>
    <property type="evidence" value="ECO:0007669"/>
    <property type="project" value="UniProtKB-EC"/>
</dbReference>
<dbReference type="InterPro" id="IPR035965">
    <property type="entry name" value="PAS-like_dom_sf"/>
</dbReference>
<dbReference type="SMART" id="SM00086">
    <property type="entry name" value="PAC"/>
    <property type="match status" value="2"/>
</dbReference>
<dbReference type="Pfam" id="PF08448">
    <property type="entry name" value="PAS_4"/>
    <property type="match status" value="2"/>
</dbReference>
<evidence type="ECO:0000256" key="6">
    <source>
        <dbReference type="ARBA" id="ARBA00022606"/>
    </source>
</evidence>
<keyword evidence="16" id="KW-0675">Receptor</keyword>
<evidence type="ECO:0000256" key="7">
    <source>
        <dbReference type="ARBA" id="ARBA00022630"/>
    </source>
</evidence>
<keyword evidence="13" id="KW-0067">ATP-binding</keyword>
<dbReference type="Gene3D" id="3.30.565.10">
    <property type="entry name" value="Histidine kinase-like ATPase, C-terminal domain"/>
    <property type="match status" value="1"/>
</dbReference>
<dbReference type="EMBL" id="QYRN01000009">
    <property type="protein sequence ID" value="RIX98773.1"/>
    <property type="molecule type" value="Genomic_DNA"/>
</dbReference>
<comment type="caution">
    <text evidence="19">The sequence shown here is derived from an EMBL/GenBank/DDBJ whole genome shotgun (WGS) entry which is preliminary data.</text>
</comment>
<dbReference type="InterPro" id="IPR013655">
    <property type="entry name" value="PAS_fold_3"/>
</dbReference>
<evidence type="ECO:0000256" key="2">
    <source>
        <dbReference type="ARBA" id="ARBA00012438"/>
    </source>
</evidence>
<evidence type="ECO:0000256" key="9">
    <source>
        <dbReference type="ARBA" id="ARBA00022679"/>
    </source>
</evidence>
<evidence type="ECO:0000256" key="12">
    <source>
        <dbReference type="ARBA" id="ARBA00022777"/>
    </source>
</evidence>
<dbReference type="Pfam" id="PF08447">
    <property type="entry name" value="PAS_3"/>
    <property type="match status" value="1"/>
</dbReference>
<evidence type="ECO:0000256" key="13">
    <source>
        <dbReference type="ARBA" id="ARBA00022840"/>
    </source>
</evidence>
<gene>
    <name evidence="19" type="ORF">D3218_16460</name>
</gene>
<evidence type="ECO:0000256" key="16">
    <source>
        <dbReference type="ARBA" id="ARBA00023170"/>
    </source>
</evidence>
<dbReference type="Gene3D" id="3.30.450.20">
    <property type="entry name" value="PAS domain"/>
    <property type="match status" value="3"/>
</dbReference>
<keyword evidence="15" id="KW-0843">Virulence</keyword>
<dbReference type="OrthoDB" id="341208at2"/>
<dbReference type="InterPro" id="IPR000014">
    <property type="entry name" value="PAS"/>
</dbReference>
<name>A0A3A1WIW9_9HYPH</name>
<accession>A0A3A1WIW9</accession>
<dbReference type="NCBIfam" id="TIGR00229">
    <property type="entry name" value="sensory_box"/>
    <property type="match status" value="2"/>
</dbReference>
<dbReference type="InterPro" id="IPR036890">
    <property type="entry name" value="HATPase_C_sf"/>
</dbReference>
<dbReference type="InterPro" id="IPR000700">
    <property type="entry name" value="PAS-assoc_C"/>
</dbReference>
<evidence type="ECO:0000256" key="11">
    <source>
        <dbReference type="ARBA" id="ARBA00022741"/>
    </source>
</evidence>
<evidence type="ECO:0000256" key="3">
    <source>
        <dbReference type="ARBA" id="ARBA00021740"/>
    </source>
</evidence>
<evidence type="ECO:0000313" key="19">
    <source>
        <dbReference type="EMBL" id="RIX98773.1"/>
    </source>
</evidence>
<evidence type="ECO:0000259" key="18">
    <source>
        <dbReference type="PROSITE" id="PS50113"/>
    </source>
</evidence>
<evidence type="ECO:0000256" key="8">
    <source>
        <dbReference type="ARBA" id="ARBA00022643"/>
    </source>
</evidence>
<dbReference type="AlphaFoldDB" id="A0A3A1WIW9"/>
<keyword evidence="12" id="KW-0418">Kinase</keyword>
<evidence type="ECO:0000256" key="17">
    <source>
        <dbReference type="SAM" id="MobiDB-lite"/>
    </source>
</evidence>
<evidence type="ECO:0000256" key="14">
    <source>
        <dbReference type="ARBA" id="ARBA00022991"/>
    </source>
</evidence>
<dbReference type="Proteomes" id="UP000265750">
    <property type="component" value="Unassembled WGS sequence"/>
</dbReference>
<feature type="domain" description="PAC" evidence="18">
    <location>
        <begin position="253"/>
        <end position="305"/>
    </location>
</feature>
<evidence type="ECO:0000256" key="15">
    <source>
        <dbReference type="ARBA" id="ARBA00023026"/>
    </source>
</evidence>
<keyword evidence="4" id="KW-0600">Photoreceptor protein</keyword>
<dbReference type="SUPFAM" id="SSF55785">
    <property type="entry name" value="PYP-like sensor domain (PAS domain)"/>
    <property type="match status" value="3"/>
</dbReference>
<proteinExistence type="predicted"/>
<dbReference type="EC" id="2.7.13.3" evidence="2"/>
<keyword evidence="9" id="KW-0808">Transferase</keyword>
<protein>
    <recommendedName>
        <fullName evidence="3">Blue-light-activated histidine kinase</fullName>
        <ecNumber evidence="2">2.7.13.3</ecNumber>
    </recommendedName>
</protein>
<keyword evidence="6" id="KW-0716">Sensory transduction</keyword>
<keyword evidence="8" id="KW-0288">FMN</keyword>
<sequence length="623" mass="68075">MTMQVDPGADASPTGTSGLGMPGVAERIRRHDWSATPLGARETWPQSLRTTLDIMLGSGHAMCLAWGPDRTFLYNDAYAPFLGARHPSALGMGFAAVWPEIWGEIGPLVDRVFAGETTTFHAMPLVMTRNGFAEDTWWDFSYSPVRDERGAVAGLLNVAADATPRVLAERERDRALADQRASQDRLAALVSASSDSLYTMSPDWQEMRSLEGRGFITDTTTPSVRWMDVYLFPEDRDEVRRAIERAIERVEPFELEHRVRRPDGSEGWTHSRAVPILGDDGEIVEWFGLAADVTARRQATEALRESESFMRGVLSSSTDCIKVLDLDARLVFMSEGGQEVMEVSDFNDVVGCPWPDFWQEAGNLAARQAIAEAQTGRSATFQGYADTMKGNRRYWDVQVSPILGRDGRPERILSVSRDVSALKASEEARAVLVQEMAHRMKNTLAMVQAVVTQTLRQAASMEAGRLAVSQRLTALGRAQDILTRSDFSEADVGDVVAAAIDPHRVAEDRITWAGPAFGLTAQQALGLSLAIHELATNAAKYGALANETGRVAMSWDVADGAFSFLWTETGGPPVGTPESRGFGSKLIERIVASYFNGEGRIDFDPAGIRFRLTGAAAAAPEPD</sequence>
<evidence type="ECO:0000256" key="10">
    <source>
        <dbReference type="ARBA" id="ARBA00022737"/>
    </source>
</evidence>
<dbReference type="InterPro" id="IPR011102">
    <property type="entry name" value="Sig_transdc_His_kinase_HWE"/>
</dbReference>
<comment type="catalytic activity">
    <reaction evidence="1">
        <text>ATP + protein L-histidine = ADP + protein N-phospho-L-histidine.</text>
        <dbReference type="EC" id="2.7.13.3"/>
    </reaction>
</comment>
<dbReference type="InterPro" id="IPR013656">
    <property type="entry name" value="PAS_4"/>
</dbReference>
<dbReference type="GO" id="GO:0009881">
    <property type="term" value="F:photoreceptor activity"/>
    <property type="evidence" value="ECO:0007669"/>
    <property type="project" value="UniProtKB-KW"/>
</dbReference>
<evidence type="ECO:0000313" key="20">
    <source>
        <dbReference type="Proteomes" id="UP000265750"/>
    </source>
</evidence>
<evidence type="ECO:0000256" key="1">
    <source>
        <dbReference type="ARBA" id="ARBA00000085"/>
    </source>
</evidence>
<dbReference type="Pfam" id="PF07536">
    <property type="entry name" value="HWE_HK"/>
    <property type="match status" value="1"/>
</dbReference>
<dbReference type="PANTHER" id="PTHR41523:SF7">
    <property type="entry name" value="HISTIDINE KINASE"/>
    <property type="match status" value="1"/>
</dbReference>
<dbReference type="InterPro" id="IPR001610">
    <property type="entry name" value="PAC"/>
</dbReference>
<keyword evidence="7" id="KW-0285">Flavoprotein</keyword>
<keyword evidence="5" id="KW-0597">Phosphoprotein</keyword>
<dbReference type="PANTHER" id="PTHR41523">
    <property type="entry name" value="TWO-COMPONENT SYSTEM SENSOR PROTEIN"/>
    <property type="match status" value="1"/>
</dbReference>
<keyword evidence="20" id="KW-1185">Reference proteome</keyword>
<dbReference type="PROSITE" id="PS50113">
    <property type="entry name" value="PAC"/>
    <property type="match status" value="2"/>
</dbReference>